<proteinExistence type="predicted"/>
<comment type="caution">
    <text evidence="2">The sequence shown here is derived from an EMBL/GenBank/DDBJ whole genome shotgun (WGS) entry which is preliminary data.</text>
</comment>
<feature type="signal peptide" evidence="1">
    <location>
        <begin position="1"/>
        <end position="27"/>
    </location>
</feature>
<accession>A0A8H6FP24</accession>
<organism evidence="2 3">
    <name type="scientific">Letharia columbiana</name>
    <dbReference type="NCBI Taxonomy" id="112416"/>
    <lineage>
        <taxon>Eukaryota</taxon>
        <taxon>Fungi</taxon>
        <taxon>Dikarya</taxon>
        <taxon>Ascomycota</taxon>
        <taxon>Pezizomycotina</taxon>
        <taxon>Lecanoromycetes</taxon>
        <taxon>OSLEUM clade</taxon>
        <taxon>Lecanoromycetidae</taxon>
        <taxon>Lecanorales</taxon>
        <taxon>Lecanorineae</taxon>
        <taxon>Parmeliaceae</taxon>
        <taxon>Letharia</taxon>
    </lineage>
</organism>
<sequence length="254" mass="26841">MHLHTFQRPALRASILSTLLLISPCKAYVNWLYPPSSSSNALAYNYNDVVYFTWDSNFTNPSLTLWCATDDNYFALYTANVTTNGTDPQSFPYADAFNHTCHTSLYCHGSPACGPVGQSPEFALLHNNAAAAQTWGALRHGVRRQGCCRSDRHVRLVAGRGAVCGCVGDDVGCEGDGDGDDAGEWWARCGRQGGDRCRGCAGCCGGWGGAGVLRAEGAEEGEGGEDGFGWFGGAGDDERAAVYDPSGLGGAFAA</sequence>
<evidence type="ECO:0000313" key="3">
    <source>
        <dbReference type="Proteomes" id="UP000578531"/>
    </source>
</evidence>
<keyword evidence="3" id="KW-1185">Reference proteome</keyword>
<feature type="chain" id="PRO_5034588224" evidence="1">
    <location>
        <begin position="28"/>
        <end position="254"/>
    </location>
</feature>
<dbReference type="RefSeq" id="XP_037161507.1">
    <property type="nucleotide sequence ID" value="XM_037311560.1"/>
</dbReference>
<gene>
    <name evidence="2" type="ORF">HO173_009671</name>
</gene>
<keyword evidence="1" id="KW-0732">Signal</keyword>
<evidence type="ECO:0000313" key="2">
    <source>
        <dbReference type="EMBL" id="KAF6232077.1"/>
    </source>
</evidence>
<protein>
    <submittedName>
        <fullName evidence="2">Uncharacterized protein</fullName>
    </submittedName>
</protein>
<dbReference type="AlphaFoldDB" id="A0A8H6FP24"/>
<dbReference type="EMBL" id="JACCJC010000051">
    <property type="protein sequence ID" value="KAF6232077.1"/>
    <property type="molecule type" value="Genomic_DNA"/>
</dbReference>
<reference evidence="2 3" key="1">
    <citation type="journal article" date="2020" name="Genomics">
        <title>Complete, high-quality genomes from long-read metagenomic sequencing of two wolf lichen thalli reveals enigmatic genome architecture.</title>
        <authorList>
            <person name="McKenzie S.K."/>
            <person name="Walston R.F."/>
            <person name="Allen J.L."/>
        </authorList>
    </citation>
    <scope>NUCLEOTIDE SEQUENCE [LARGE SCALE GENOMIC DNA]</scope>
    <source>
        <strain evidence="2">WasteWater2</strain>
    </source>
</reference>
<evidence type="ECO:0000256" key="1">
    <source>
        <dbReference type="SAM" id="SignalP"/>
    </source>
</evidence>
<name>A0A8H6FP24_9LECA</name>
<dbReference type="Proteomes" id="UP000578531">
    <property type="component" value="Unassembled WGS sequence"/>
</dbReference>
<dbReference type="GeneID" id="59291321"/>